<evidence type="ECO:0000313" key="2">
    <source>
        <dbReference type="Proteomes" id="UP001055879"/>
    </source>
</evidence>
<proteinExistence type="predicted"/>
<accession>A0ACB9B6V8</accession>
<dbReference type="Proteomes" id="UP001055879">
    <property type="component" value="Linkage Group LG06"/>
</dbReference>
<comment type="caution">
    <text evidence="1">The sequence shown here is derived from an EMBL/GenBank/DDBJ whole genome shotgun (WGS) entry which is preliminary data.</text>
</comment>
<gene>
    <name evidence="1" type="ORF">L6452_18950</name>
</gene>
<reference evidence="2" key="1">
    <citation type="journal article" date="2022" name="Mol. Ecol. Resour.">
        <title>The genomes of chicory, endive, great burdock and yacon provide insights into Asteraceae palaeo-polyploidization history and plant inulin production.</title>
        <authorList>
            <person name="Fan W."/>
            <person name="Wang S."/>
            <person name="Wang H."/>
            <person name="Wang A."/>
            <person name="Jiang F."/>
            <person name="Liu H."/>
            <person name="Zhao H."/>
            <person name="Xu D."/>
            <person name="Zhang Y."/>
        </authorList>
    </citation>
    <scope>NUCLEOTIDE SEQUENCE [LARGE SCALE GENOMIC DNA]</scope>
    <source>
        <strain evidence="2">cv. Niubang</strain>
    </source>
</reference>
<keyword evidence="2" id="KW-1185">Reference proteome</keyword>
<evidence type="ECO:0000313" key="1">
    <source>
        <dbReference type="EMBL" id="KAI3718099.1"/>
    </source>
</evidence>
<sequence>MSTDLHFNSLDVIKERVLYRSKKLVEKHKMVPLSMEAIQHTTKEFTSEDTQSNLPGQSKIVRNTANNKGVDTMEPMRRSVSLGSDLVDYEGRTSADGYSIDYEYASSHNTHVESVTELNDKHPRTSLCDENLNTQTSDSLQVCSNMVNHESVFSVGYQQQFDEDACENCESRFSGAYTSDLPNSMIKSNSLPFLDTSFSKLVHESQSSDDLKALERVEDNNIRNVDRSTADDSSDSYNNVGSAKDWIVPGVIESSQEKNVREDYLVSQWDRLANKDFKIKRIEKWVMDLDYTPLSETNGPMNPDHQGKNDKTIVLDSLTTQRIDTKTLLSMDAAKRYISSLSGSSSTAQLANHGLVVIPLLAPFASLRELNLSGNVIVRITMGVLPRGLHILNLSKNNISVIEGLRELTRLRELDLSYNRILRIGHGLASCSLLKELYLAGNKISEIEGLHRLLKLKVLDIRFNKLSTTKSLGQLAANYNSLQAIGLEGNPAQKNVGDEQLKKYLTNLLPHLAYFNRHSIKPGSIKDSVDHAAQLGLFDRGRKSTNGRKSQAVSSHGRHVRLPPSGMKRVTTVRHHHSINKRPTFRPEVVIRRTRSEGVLPTL</sequence>
<reference evidence="1 2" key="2">
    <citation type="journal article" date="2022" name="Mol. Ecol. Resour.">
        <title>The genomes of chicory, endive, great burdock and yacon provide insights into Asteraceae paleo-polyploidization history and plant inulin production.</title>
        <authorList>
            <person name="Fan W."/>
            <person name="Wang S."/>
            <person name="Wang H."/>
            <person name="Wang A."/>
            <person name="Jiang F."/>
            <person name="Liu H."/>
            <person name="Zhao H."/>
            <person name="Xu D."/>
            <person name="Zhang Y."/>
        </authorList>
    </citation>
    <scope>NUCLEOTIDE SEQUENCE [LARGE SCALE GENOMIC DNA]</scope>
    <source>
        <strain evidence="2">cv. Niubang</strain>
    </source>
</reference>
<organism evidence="1 2">
    <name type="scientific">Arctium lappa</name>
    <name type="common">Greater burdock</name>
    <name type="synonym">Lappa major</name>
    <dbReference type="NCBI Taxonomy" id="4217"/>
    <lineage>
        <taxon>Eukaryota</taxon>
        <taxon>Viridiplantae</taxon>
        <taxon>Streptophyta</taxon>
        <taxon>Embryophyta</taxon>
        <taxon>Tracheophyta</taxon>
        <taxon>Spermatophyta</taxon>
        <taxon>Magnoliopsida</taxon>
        <taxon>eudicotyledons</taxon>
        <taxon>Gunneridae</taxon>
        <taxon>Pentapetalae</taxon>
        <taxon>asterids</taxon>
        <taxon>campanulids</taxon>
        <taxon>Asterales</taxon>
        <taxon>Asteraceae</taxon>
        <taxon>Carduoideae</taxon>
        <taxon>Cardueae</taxon>
        <taxon>Arctiinae</taxon>
        <taxon>Arctium</taxon>
    </lineage>
</organism>
<name>A0ACB9B6V8_ARCLA</name>
<dbReference type="EMBL" id="CM042052">
    <property type="protein sequence ID" value="KAI3718099.1"/>
    <property type="molecule type" value="Genomic_DNA"/>
</dbReference>
<protein>
    <submittedName>
        <fullName evidence="1">Uncharacterized protein</fullName>
    </submittedName>
</protein>